<accession>A0AA94HQZ8</accession>
<dbReference type="InterPro" id="IPR023168">
    <property type="entry name" value="GatB_Yqey_C_2"/>
</dbReference>
<name>A0AA94HQZ8_DESDE</name>
<dbReference type="EMBL" id="FPIW01000005">
    <property type="protein sequence ID" value="SFW24291.1"/>
    <property type="molecule type" value="Genomic_DNA"/>
</dbReference>
<comment type="caution">
    <text evidence="1">The sequence shown here is derived from an EMBL/GenBank/DDBJ whole genome shotgun (WGS) entry which is preliminary data.</text>
</comment>
<gene>
    <name evidence="1" type="ORF">SAMN02910291_00541</name>
</gene>
<dbReference type="InterPro" id="IPR042184">
    <property type="entry name" value="YqeY/Aim41_N"/>
</dbReference>
<reference evidence="2" key="1">
    <citation type="submission" date="2016-11" db="EMBL/GenBank/DDBJ databases">
        <authorList>
            <person name="Jaros S."/>
            <person name="Januszkiewicz K."/>
            <person name="Wedrychowicz H."/>
        </authorList>
    </citation>
    <scope>NUCLEOTIDE SEQUENCE [LARGE SCALE GENOMIC DNA]</scope>
    <source>
        <strain evidence="2">DSM 7057</strain>
    </source>
</reference>
<protein>
    <recommendedName>
        <fullName evidence="3">GatB/YqeY domain-containing protein</fullName>
    </recommendedName>
</protein>
<dbReference type="InterPro" id="IPR003789">
    <property type="entry name" value="Asn/Gln_tRNA_amidoTrase-B-like"/>
</dbReference>
<dbReference type="Pfam" id="PF09424">
    <property type="entry name" value="YqeY"/>
    <property type="match status" value="1"/>
</dbReference>
<proteinExistence type="predicted"/>
<dbReference type="InterPro" id="IPR019004">
    <property type="entry name" value="YqeY/Aim41"/>
</dbReference>
<evidence type="ECO:0000313" key="1">
    <source>
        <dbReference type="EMBL" id="SFW24291.1"/>
    </source>
</evidence>
<sequence length="188" mass="20837">MRPGPCIRPVMREAPFGGFPHFLLYSTLHHTTAMTVTTTLFEQIEKDYVQAYKARDSVRLTVLRLLKTAVKNRLVDLRRPGGSLSDEEMLDVIVKEGKQRQDSIEQYTAAQRPDLAEKEAAELAVLKDYLPKALGQEELTALIESTITALGAASPKDMGRVISTIMSSHKGQVDGKALSEAVKKRLQS</sequence>
<dbReference type="AlphaFoldDB" id="A0AA94HQZ8"/>
<dbReference type="Gene3D" id="1.10.10.410">
    <property type="match status" value="1"/>
</dbReference>
<dbReference type="Gene3D" id="1.10.1510.10">
    <property type="entry name" value="Uncharacterised protein YqeY/AIM41 PF09424, N-terminal domain"/>
    <property type="match status" value="1"/>
</dbReference>
<evidence type="ECO:0008006" key="3">
    <source>
        <dbReference type="Google" id="ProtNLM"/>
    </source>
</evidence>
<organism evidence="1 2">
    <name type="scientific">Desulfovibrio desulfuricans</name>
    <dbReference type="NCBI Taxonomy" id="876"/>
    <lineage>
        <taxon>Bacteria</taxon>
        <taxon>Pseudomonadati</taxon>
        <taxon>Thermodesulfobacteriota</taxon>
        <taxon>Desulfovibrionia</taxon>
        <taxon>Desulfovibrionales</taxon>
        <taxon>Desulfovibrionaceae</taxon>
        <taxon>Desulfovibrio</taxon>
    </lineage>
</organism>
<evidence type="ECO:0000313" key="2">
    <source>
        <dbReference type="Proteomes" id="UP000182680"/>
    </source>
</evidence>
<dbReference type="Proteomes" id="UP000182680">
    <property type="component" value="Unassembled WGS sequence"/>
</dbReference>
<dbReference type="GO" id="GO:0016884">
    <property type="term" value="F:carbon-nitrogen ligase activity, with glutamine as amido-N-donor"/>
    <property type="evidence" value="ECO:0007669"/>
    <property type="project" value="InterPro"/>
</dbReference>
<dbReference type="PANTHER" id="PTHR28055">
    <property type="entry name" value="ALTERED INHERITANCE OF MITOCHONDRIA PROTEIN 41, MITOCHONDRIAL"/>
    <property type="match status" value="1"/>
</dbReference>
<dbReference type="SUPFAM" id="SSF89095">
    <property type="entry name" value="GatB/YqeY motif"/>
    <property type="match status" value="1"/>
</dbReference>
<dbReference type="PANTHER" id="PTHR28055:SF1">
    <property type="entry name" value="ALTERED INHERITANCE OF MITOCHONDRIA PROTEIN 41, MITOCHONDRIAL"/>
    <property type="match status" value="1"/>
</dbReference>